<evidence type="ECO:0008006" key="8">
    <source>
        <dbReference type="Google" id="ProtNLM"/>
    </source>
</evidence>
<dbReference type="SUPFAM" id="SSF48576">
    <property type="entry name" value="Terpenoid synthases"/>
    <property type="match status" value="2"/>
</dbReference>
<reference evidence="7" key="1">
    <citation type="journal article" date="2015" name="Genome Announc.">
        <title>Draft genome sequence of the fungus Penicillium brasilianum MG11.</title>
        <authorList>
            <person name="Horn F."/>
            <person name="Linde J."/>
            <person name="Mattern D.J."/>
            <person name="Walther G."/>
            <person name="Guthke R."/>
            <person name="Brakhage A.A."/>
            <person name="Valiante V."/>
        </authorList>
    </citation>
    <scope>NUCLEOTIDE SEQUENCE [LARGE SCALE GENOMIC DNA]</scope>
    <source>
        <strain evidence="7">MG11</strain>
    </source>
</reference>
<dbReference type="OrthoDB" id="6921389at2759"/>
<evidence type="ECO:0000256" key="5">
    <source>
        <dbReference type="SAM" id="MobiDB-lite"/>
    </source>
</evidence>
<keyword evidence="7" id="KW-1185">Reference proteome</keyword>
<keyword evidence="2" id="KW-0808">Transferase</keyword>
<proteinExistence type="predicted"/>
<protein>
    <recommendedName>
        <fullName evidence="8">Geranylgeranyl pyrophosphate synthase</fullName>
    </recommendedName>
</protein>
<dbReference type="GO" id="GO:0046872">
    <property type="term" value="F:metal ion binding"/>
    <property type="evidence" value="ECO:0007669"/>
    <property type="project" value="UniProtKB-KW"/>
</dbReference>
<dbReference type="Pfam" id="PF19086">
    <property type="entry name" value="Terpene_syn_C_2"/>
    <property type="match status" value="1"/>
</dbReference>
<dbReference type="Gene3D" id="1.10.600.10">
    <property type="entry name" value="Farnesyl Diphosphate Synthase"/>
    <property type="match status" value="2"/>
</dbReference>
<dbReference type="PANTHER" id="PTHR12001">
    <property type="entry name" value="GERANYLGERANYL PYROPHOSPHATE SYNTHASE"/>
    <property type="match status" value="1"/>
</dbReference>
<keyword evidence="3" id="KW-0479">Metal-binding</keyword>
<evidence type="ECO:0000256" key="3">
    <source>
        <dbReference type="ARBA" id="ARBA00022723"/>
    </source>
</evidence>
<dbReference type="AlphaFoldDB" id="A0A0F7TBG7"/>
<dbReference type="Pfam" id="PF00348">
    <property type="entry name" value="polyprenyl_synt"/>
    <property type="match status" value="1"/>
</dbReference>
<keyword evidence="4" id="KW-0460">Magnesium</keyword>
<dbReference type="GO" id="GO:0043386">
    <property type="term" value="P:mycotoxin biosynthetic process"/>
    <property type="evidence" value="ECO:0007669"/>
    <property type="project" value="UniProtKB-ARBA"/>
</dbReference>
<dbReference type="SFLD" id="SFLDS00005">
    <property type="entry name" value="Isoprenoid_Synthase_Type_I"/>
    <property type="match status" value="1"/>
</dbReference>
<dbReference type="GO" id="GO:0046165">
    <property type="term" value="P:alcohol biosynthetic process"/>
    <property type="evidence" value="ECO:0007669"/>
    <property type="project" value="UniProtKB-ARBA"/>
</dbReference>
<sequence>MKNSRYLTQIRDPVWRIYNRCDKLNVVTCLVCQQILKLASAPPIYRRLSVILSLQGHSNMDFLSGAFHYSDSVNPSKYSPRPSDYFGTLPFRTSRFEREAADVTADYLEKWQKAVKADDPERKDLFFHGSTTNLGHFVSWAYPECIPDRVDLCTQICDFGFYWDDVTDSVNVQKNAEITQDLALALLSELTLGQRLEPKLEINKIVVQMLWGVLDKDRKSGLEMIKFWKGHLDGQAESAHNNMSFEEYTKHRLSEVGARWAVEVGCWSLGINLSREKKDSVAHFVNKGLLAAALMNDYYSFNKEFDEHQRAGSMNRLQNGLGILMREYGYTETEARSILREEIRKGERAIMDGYIAWRESADSSSESHELNRYIVMIILMIGGITFWSSHASRYHRDDLITTADDRAMIVGKFQCSLRVFDGYPPPKRLKSATSSNDMSGRKRKSWSDSNGVDTHGACYTNGSSNRAKRNGTEAVHKANGRDSMDVYTAPFLKAPSEVCEAPYEYINSLQGKNMRNKFMDALNHWLRVPAPSMQIIKNIVQMLHNSSLMLDDIEDASPLRRGQPVAHTFYGISQTINSANFVYVKSVKETSRLNNPMCMEIFTDELSNLHTGQSLDLYWRYHGRCPSINEYIMMVDNKTGGLFRLMLRLMEAESPAASSASLVKLLTLTGRYYQIRDDYLNLTSVEYTSKKGFCEDLDEGKFSLLLLHLLNHTRHPDRITAPLFNRASGARDLAREVKVHIIQAMDKAGTFEYAQGVLRYLHEEIMRTLDEVEADLGRNTEARILLLGLGL</sequence>
<evidence type="ECO:0000256" key="2">
    <source>
        <dbReference type="ARBA" id="ARBA00022679"/>
    </source>
</evidence>
<evidence type="ECO:0000313" key="7">
    <source>
        <dbReference type="Proteomes" id="UP000042958"/>
    </source>
</evidence>
<dbReference type="GO" id="GO:0004659">
    <property type="term" value="F:prenyltransferase activity"/>
    <property type="evidence" value="ECO:0007669"/>
    <property type="project" value="InterPro"/>
</dbReference>
<dbReference type="CDD" id="cd00685">
    <property type="entry name" value="Trans_IPPS_HT"/>
    <property type="match status" value="1"/>
</dbReference>
<dbReference type="Proteomes" id="UP000042958">
    <property type="component" value="Unassembled WGS sequence"/>
</dbReference>
<organism evidence="6 7">
    <name type="scientific">Penicillium brasilianum</name>
    <dbReference type="NCBI Taxonomy" id="104259"/>
    <lineage>
        <taxon>Eukaryota</taxon>
        <taxon>Fungi</taxon>
        <taxon>Dikarya</taxon>
        <taxon>Ascomycota</taxon>
        <taxon>Pezizomycotina</taxon>
        <taxon>Eurotiomycetes</taxon>
        <taxon>Eurotiomycetidae</taxon>
        <taxon>Eurotiales</taxon>
        <taxon>Aspergillaceae</taxon>
        <taxon>Penicillium</taxon>
    </lineage>
</organism>
<dbReference type="PROSITE" id="PS00723">
    <property type="entry name" value="POLYPRENYL_SYNTHASE_1"/>
    <property type="match status" value="1"/>
</dbReference>
<dbReference type="PANTHER" id="PTHR12001:SF44">
    <property type="entry name" value="GERANYLGERANYL PYROPHOSPHATE SYNTHASE"/>
    <property type="match status" value="1"/>
</dbReference>
<comment type="pathway">
    <text evidence="1">Secondary metabolite biosynthesis.</text>
</comment>
<dbReference type="InterPro" id="IPR008949">
    <property type="entry name" value="Isoprenoid_synthase_dom_sf"/>
</dbReference>
<evidence type="ECO:0000256" key="1">
    <source>
        <dbReference type="ARBA" id="ARBA00005179"/>
    </source>
</evidence>
<dbReference type="STRING" id="104259.A0A0F7TBG7"/>
<dbReference type="EMBL" id="CDHK01000001">
    <property type="protein sequence ID" value="CEJ53924.1"/>
    <property type="molecule type" value="Genomic_DNA"/>
</dbReference>
<evidence type="ECO:0000313" key="6">
    <source>
        <dbReference type="EMBL" id="CEJ53924.1"/>
    </source>
</evidence>
<accession>A0A0F7TBG7</accession>
<gene>
    <name evidence="6" type="ORF">PMG11_00257</name>
</gene>
<name>A0A0F7TBG7_PENBI</name>
<dbReference type="InterPro" id="IPR033749">
    <property type="entry name" value="Polyprenyl_synt_CS"/>
</dbReference>
<dbReference type="InterPro" id="IPR000092">
    <property type="entry name" value="Polyprenyl_synt"/>
</dbReference>
<dbReference type="GO" id="GO:0008299">
    <property type="term" value="P:isoprenoid biosynthetic process"/>
    <property type="evidence" value="ECO:0007669"/>
    <property type="project" value="InterPro"/>
</dbReference>
<feature type="region of interest" description="Disordered" evidence="5">
    <location>
        <begin position="428"/>
        <end position="477"/>
    </location>
</feature>
<evidence type="ECO:0000256" key="4">
    <source>
        <dbReference type="ARBA" id="ARBA00022842"/>
    </source>
</evidence>